<proteinExistence type="predicted"/>
<feature type="domain" description="PNPLA" evidence="5">
    <location>
        <begin position="148"/>
        <end position="318"/>
    </location>
</feature>
<dbReference type="GO" id="GO:0046486">
    <property type="term" value="P:glycerolipid metabolic process"/>
    <property type="evidence" value="ECO:0007669"/>
    <property type="project" value="UniProtKB-ARBA"/>
</dbReference>
<feature type="non-terminal residue" evidence="6">
    <location>
        <position position="318"/>
    </location>
</feature>
<dbReference type="PANTHER" id="PTHR14226">
    <property type="entry name" value="NEUROPATHY TARGET ESTERASE/SWISS CHEESE D.MELANOGASTER"/>
    <property type="match status" value="1"/>
</dbReference>
<dbReference type="PROSITE" id="PS51635">
    <property type="entry name" value="PNPLA"/>
    <property type="match status" value="1"/>
</dbReference>
<keyword evidence="3" id="KW-0443">Lipid metabolism</keyword>
<gene>
    <name evidence="6" type="primary">NTE1</name>
    <name evidence="6" type="ORF">NBO_376g0004</name>
</gene>
<dbReference type="InterPro" id="IPR016035">
    <property type="entry name" value="Acyl_Trfase/lysoPLipase"/>
</dbReference>
<feature type="short sequence motif" description="GXGXXG" evidence="4">
    <location>
        <begin position="152"/>
        <end position="157"/>
    </location>
</feature>
<dbReference type="PANTHER" id="PTHR14226:SF29">
    <property type="entry name" value="NEUROPATHY TARGET ESTERASE SWS"/>
    <property type="match status" value="1"/>
</dbReference>
<dbReference type="Gene3D" id="3.40.1090.10">
    <property type="entry name" value="Cytosolic phospholipase A2 catalytic domain"/>
    <property type="match status" value="2"/>
</dbReference>
<dbReference type="SUPFAM" id="SSF52151">
    <property type="entry name" value="FabD/lysophospholipase-like"/>
    <property type="match status" value="1"/>
</dbReference>
<dbReference type="InterPro" id="IPR050301">
    <property type="entry name" value="NTE"/>
</dbReference>
<dbReference type="InterPro" id="IPR002641">
    <property type="entry name" value="PNPLA_dom"/>
</dbReference>
<dbReference type="STRING" id="578461.R0MF05"/>
<dbReference type="VEuPathDB" id="MicrosporidiaDB:NBO_376g0004"/>
<evidence type="ECO:0000256" key="3">
    <source>
        <dbReference type="ARBA" id="ARBA00023098"/>
    </source>
</evidence>
<dbReference type="Proteomes" id="UP000016927">
    <property type="component" value="Unassembled WGS sequence"/>
</dbReference>
<reference evidence="6 7" key="1">
    <citation type="journal article" date="2013" name="BMC Genomics">
        <title>Comparative genomics of parasitic silkworm microsporidia reveal an association between genome expansion and host adaptation.</title>
        <authorList>
            <person name="Pan G."/>
            <person name="Xu J."/>
            <person name="Li T."/>
            <person name="Xia Q."/>
            <person name="Liu S.L."/>
            <person name="Zhang G."/>
            <person name="Li S."/>
            <person name="Li C."/>
            <person name="Liu H."/>
            <person name="Yang L."/>
            <person name="Liu T."/>
            <person name="Zhang X."/>
            <person name="Wu Z."/>
            <person name="Fan W."/>
            <person name="Dang X."/>
            <person name="Xiang H."/>
            <person name="Tao M."/>
            <person name="Li Y."/>
            <person name="Hu J."/>
            <person name="Li Z."/>
            <person name="Lin L."/>
            <person name="Luo J."/>
            <person name="Geng L."/>
            <person name="Wang L."/>
            <person name="Long M."/>
            <person name="Wan Y."/>
            <person name="He N."/>
            <person name="Zhang Z."/>
            <person name="Lu C."/>
            <person name="Keeling P.J."/>
            <person name="Wang J."/>
            <person name="Xiang Z."/>
            <person name="Zhou Z."/>
        </authorList>
    </citation>
    <scope>NUCLEOTIDE SEQUENCE [LARGE SCALE GENOMIC DNA]</scope>
    <source>
        <strain evidence="7">CQ1 / CVCC 102059</strain>
    </source>
</reference>
<evidence type="ECO:0000256" key="2">
    <source>
        <dbReference type="ARBA" id="ARBA00022963"/>
    </source>
</evidence>
<sequence>MTRVYPAVIVYLENEYSRFLKYLLKYSKTCLITGSLLKCPGELSKMVIYCEIEYVRLYEKRDYIKVGNNNGKNNIKGDSKFKLDKGDNKGNKVNDNEETIDINTFDFNYKKISFNRVHHVVSPSRTVLFDTKDFERLGRFLLGKRIGLVLSGGGARGVAHIGVIQALEEEGIPIDIVGGTSMGAFIGALSGLIWKYVRASMGICGYLPPVCDQRGFLVDGGYINNVPADVMLNMGVSLVLAVDIGTVYSNDYDHYGEYFDGFVALIHKYFGTRKYLTMEEIQYRIAFLTTEKKVKELESNPKILLMRPDLGDVKTGRF</sequence>
<dbReference type="GO" id="GO:0052689">
    <property type="term" value="F:carboxylic ester hydrolase activity"/>
    <property type="evidence" value="ECO:0007669"/>
    <property type="project" value="UniProtKB-ARBA"/>
</dbReference>
<comment type="caution">
    <text evidence="4">Lacks conserved residue(s) required for the propagation of feature annotation.</text>
</comment>
<keyword evidence="7" id="KW-1185">Reference proteome</keyword>
<protein>
    <submittedName>
        <fullName evidence="6">Lysophospholipase NTE1</fullName>
    </submittedName>
</protein>
<accession>R0MF05</accession>
<keyword evidence="2" id="KW-0442">Lipid degradation</keyword>
<evidence type="ECO:0000256" key="1">
    <source>
        <dbReference type="ARBA" id="ARBA00022801"/>
    </source>
</evidence>
<name>R0MF05_NOSB1</name>
<dbReference type="HOGENOM" id="CLU_047251_4_1_1"/>
<dbReference type="Pfam" id="PF01734">
    <property type="entry name" value="Patatin"/>
    <property type="match status" value="1"/>
</dbReference>
<evidence type="ECO:0000313" key="7">
    <source>
        <dbReference type="Proteomes" id="UP000016927"/>
    </source>
</evidence>
<evidence type="ECO:0000259" key="5">
    <source>
        <dbReference type="PROSITE" id="PS51635"/>
    </source>
</evidence>
<dbReference type="GO" id="GO:0016042">
    <property type="term" value="P:lipid catabolic process"/>
    <property type="evidence" value="ECO:0007669"/>
    <property type="project" value="UniProtKB-KW"/>
</dbReference>
<dbReference type="OrthoDB" id="421051at2759"/>
<evidence type="ECO:0000313" key="6">
    <source>
        <dbReference type="EMBL" id="EOB12715.1"/>
    </source>
</evidence>
<dbReference type="GO" id="GO:0016298">
    <property type="term" value="F:lipase activity"/>
    <property type="evidence" value="ECO:0007669"/>
    <property type="project" value="UniProtKB-ARBA"/>
</dbReference>
<keyword evidence="1" id="KW-0378">Hydrolase</keyword>
<organism evidence="6 7">
    <name type="scientific">Nosema bombycis (strain CQ1 / CVCC 102059)</name>
    <name type="common">Microsporidian parasite</name>
    <name type="synonym">Pebrine of silkworm</name>
    <dbReference type="NCBI Taxonomy" id="578461"/>
    <lineage>
        <taxon>Eukaryota</taxon>
        <taxon>Fungi</taxon>
        <taxon>Fungi incertae sedis</taxon>
        <taxon>Microsporidia</taxon>
        <taxon>Nosematidae</taxon>
        <taxon>Nosema</taxon>
    </lineage>
</organism>
<evidence type="ECO:0000256" key="4">
    <source>
        <dbReference type="PROSITE-ProRule" id="PRU01161"/>
    </source>
</evidence>
<feature type="short sequence motif" description="GXSXG" evidence="4">
    <location>
        <begin position="179"/>
        <end position="183"/>
    </location>
</feature>
<dbReference type="EMBL" id="KB909284">
    <property type="protein sequence ID" value="EOB12715.1"/>
    <property type="molecule type" value="Genomic_DNA"/>
</dbReference>
<dbReference type="AlphaFoldDB" id="R0MF05"/>